<dbReference type="InterPro" id="IPR009003">
    <property type="entry name" value="Peptidase_S1_PA"/>
</dbReference>
<dbReference type="Gene3D" id="2.40.10.10">
    <property type="entry name" value="Trypsin-like serine proteases"/>
    <property type="match status" value="2"/>
</dbReference>
<keyword evidence="4" id="KW-0645">Protease</keyword>
<feature type="repeat" description="TPR" evidence="3">
    <location>
        <begin position="429"/>
        <end position="462"/>
    </location>
</feature>
<dbReference type="InterPro" id="IPR019734">
    <property type="entry name" value="TPR_rpt"/>
</dbReference>
<accession>A0A926UP80</accession>
<dbReference type="PROSITE" id="PS50293">
    <property type="entry name" value="TPR_REGION"/>
    <property type="match status" value="1"/>
</dbReference>
<dbReference type="AlphaFoldDB" id="A0A926UP80"/>
<dbReference type="Proteomes" id="UP000631421">
    <property type="component" value="Unassembled WGS sequence"/>
</dbReference>
<dbReference type="EMBL" id="JACJPY010000001">
    <property type="protein sequence ID" value="MBD2148529.1"/>
    <property type="molecule type" value="Genomic_DNA"/>
</dbReference>
<feature type="repeat" description="TPR" evidence="3">
    <location>
        <begin position="497"/>
        <end position="530"/>
    </location>
</feature>
<proteinExistence type="predicted"/>
<evidence type="ECO:0000256" key="3">
    <source>
        <dbReference type="PROSITE-ProRule" id="PRU00339"/>
    </source>
</evidence>
<keyword evidence="4" id="KW-0378">Hydrolase</keyword>
<dbReference type="SUPFAM" id="SSF50494">
    <property type="entry name" value="Trypsin-like serine proteases"/>
    <property type="match status" value="1"/>
</dbReference>
<dbReference type="SMART" id="SM00028">
    <property type="entry name" value="TPR"/>
    <property type="match status" value="7"/>
</dbReference>
<dbReference type="GO" id="GO:0008233">
    <property type="term" value="F:peptidase activity"/>
    <property type="evidence" value="ECO:0007669"/>
    <property type="project" value="UniProtKB-KW"/>
</dbReference>
<name>A0A926UP80_9CYAN</name>
<keyword evidence="2 3" id="KW-0802">TPR repeat</keyword>
<comment type="caution">
    <text evidence="4">The sequence shown here is derived from an EMBL/GenBank/DDBJ whole genome shotgun (WGS) entry which is preliminary data.</text>
</comment>
<dbReference type="GO" id="GO:0006508">
    <property type="term" value="P:proteolysis"/>
    <property type="evidence" value="ECO:0007669"/>
    <property type="project" value="UniProtKB-KW"/>
</dbReference>
<dbReference type="PANTHER" id="PTHR44943">
    <property type="entry name" value="CELLULOSE SYNTHASE OPERON PROTEIN C"/>
    <property type="match status" value="1"/>
</dbReference>
<gene>
    <name evidence="4" type="ORF">H6F44_00040</name>
</gene>
<reference evidence="4" key="2">
    <citation type="submission" date="2020-08" db="EMBL/GenBank/DDBJ databases">
        <authorList>
            <person name="Chen M."/>
            <person name="Teng W."/>
            <person name="Zhao L."/>
            <person name="Hu C."/>
            <person name="Zhou Y."/>
            <person name="Han B."/>
            <person name="Song L."/>
            <person name="Shu W."/>
        </authorList>
    </citation>
    <scope>NUCLEOTIDE SEQUENCE</scope>
    <source>
        <strain evidence="4">FACHB-1277</strain>
    </source>
</reference>
<keyword evidence="5" id="KW-1185">Reference proteome</keyword>
<dbReference type="RefSeq" id="WP_190348875.1">
    <property type="nucleotide sequence ID" value="NZ_JACJPY010000001.1"/>
</dbReference>
<feature type="repeat" description="TPR" evidence="3">
    <location>
        <begin position="463"/>
        <end position="496"/>
    </location>
</feature>
<reference evidence="4" key="1">
    <citation type="journal article" date="2015" name="ISME J.">
        <title>Draft Genome Sequence of Streptomyces incarnatus NRRL8089, which Produces the Nucleoside Antibiotic Sinefungin.</title>
        <authorList>
            <person name="Oshima K."/>
            <person name="Hattori M."/>
            <person name="Shimizu H."/>
            <person name="Fukuda K."/>
            <person name="Nemoto M."/>
            <person name="Inagaki K."/>
            <person name="Tamura T."/>
        </authorList>
    </citation>
    <scope>NUCLEOTIDE SEQUENCE</scope>
    <source>
        <strain evidence="4">FACHB-1277</strain>
    </source>
</reference>
<feature type="repeat" description="TPR" evidence="3">
    <location>
        <begin position="531"/>
        <end position="564"/>
    </location>
</feature>
<dbReference type="Pfam" id="PF13365">
    <property type="entry name" value="Trypsin_2"/>
    <property type="match status" value="1"/>
</dbReference>
<dbReference type="InterPro" id="IPR043504">
    <property type="entry name" value="Peptidase_S1_PA_chymotrypsin"/>
</dbReference>
<keyword evidence="1" id="KW-0677">Repeat</keyword>
<dbReference type="SUPFAM" id="SSF48452">
    <property type="entry name" value="TPR-like"/>
    <property type="match status" value="1"/>
</dbReference>
<dbReference type="PROSITE" id="PS50005">
    <property type="entry name" value="TPR"/>
    <property type="match status" value="4"/>
</dbReference>
<dbReference type="PANTHER" id="PTHR44943:SF8">
    <property type="entry name" value="TPR REPEAT-CONTAINING PROTEIN MJ0263"/>
    <property type="match status" value="1"/>
</dbReference>
<dbReference type="Pfam" id="PF13414">
    <property type="entry name" value="TPR_11"/>
    <property type="match status" value="1"/>
</dbReference>
<evidence type="ECO:0000313" key="4">
    <source>
        <dbReference type="EMBL" id="MBD2148529.1"/>
    </source>
</evidence>
<protein>
    <submittedName>
        <fullName evidence="4">Serine protease</fullName>
    </submittedName>
</protein>
<evidence type="ECO:0000313" key="5">
    <source>
        <dbReference type="Proteomes" id="UP000631421"/>
    </source>
</evidence>
<organism evidence="4 5">
    <name type="scientific">Pseudanabaena cinerea FACHB-1277</name>
    <dbReference type="NCBI Taxonomy" id="2949581"/>
    <lineage>
        <taxon>Bacteria</taxon>
        <taxon>Bacillati</taxon>
        <taxon>Cyanobacteriota</taxon>
        <taxon>Cyanophyceae</taxon>
        <taxon>Pseudanabaenales</taxon>
        <taxon>Pseudanabaenaceae</taxon>
        <taxon>Pseudanabaena</taxon>
        <taxon>Pseudanabaena cinerea</taxon>
    </lineage>
</organism>
<evidence type="ECO:0000256" key="1">
    <source>
        <dbReference type="ARBA" id="ARBA00022737"/>
    </source>
</evidence>
<dbReference type="Gene3D" id="1.25.40.10">
    <property type="entry name" value="Tetratricopeptide repeat domain"/>
    <property type="match status" value="3"/>
</dbReference>
<sequence>MNIKQIYIGLALTSGFAITLNLSNPSPTVAQTPQEIQKIAREITVRIDDNFEGGSGVIIAKQGNTYYVATAAHVLERTKSGNYTAVTHDGKRYPINSLTIKKLQNGAVDLAVVSFVSDRNYPVAKISRYLAQTYERRSFNNGVFDGAAIANQQQAIFVSGYPNLYDESNPDNFGKTYIFNPGQIIDTSGSAISDPTNRSRGYYLTYSNLTHEGMSGGAVLDANARLIAIHGRNDGVKRVGDQIIARTLDESKKNFNINFGNSIGIPITIFLELLPSTGLQLNLEVENTAPRTIPISALDSWMPPILADDRVNPVYWINRGNQLWRIGKIKEAQDAFDRATQINDKVLDQSIAWYAKGFVSGFNRDFQGALKSCTRAVELSPETYDGWRCKAGAEYRTGKLSQALISIDRAIELNTKARPKTGTLWRENPTDYTERGEILFVLDRKAEAIASFRKAIELDDRMAGAWSNMGFVQMKMGDFAAAETSIDRAIAIDPKFAPAWANRGRLFYERKRYIESIAAYDEAAKLNPQDPEIWTNRGAVLYLAGNKNQALQSIDQALSIDPNYKPAQEIRSQIGSN</sequence>
<dbReference type="InterPro" id="IPR051685">
    <property type="entry name" value="Ycf3/AcsC/BcsC/TPR_MFPF"/>
</dbReference>
<dbReference type="Pfam" id="PF14559">
    <property type="entry name" value="TPR_19"/>
    <property type="match status" value="1"/>
</dbReference>
<evidence type="ECO:0000256" key="2">
    <source>
        <dbReference type="ARBA" id="ARBA00022803"/>
    </source>
</evidence>
<dbReference type="InterPro" id="IPR011990">
    <property type="entry name" value="TPR-like_helical_dom_sf"/>
</dbReference>